<reference evidence="2" key="1">
    <citation type="submission" date="2022-07" db="EMBL/GenBank/DDBJ databases">
        <title>Phylogenomic reconstructions and comparative analyses of Kickxellomycotina fungi.</title>
        <authorList>
            <person name="Reynolds N.K."/>
            <person name="Stajich J.E."/>
            <person name="Barry K."/>
            <person name="Grigoriev I.V."/>
            <person name="Crous P."/>
            <person name="Smith M.E."/>
        </authorList>
    </citation>
    <scope>NUCLEOTIDE SEQUENCE</scope>
    <source>
        <strain evidence="2">NBRC 100468</strain>
    </source>
</reference>
<dbReference type="InterPro" id="IPR007052">
    <property type="entry name" value="CS_dom"/>
</dbReference>
<dbReference type="CDD" id="cd06467">
    <property type="entry name" value="p23_NUDC_like"/>
    <property type="match status" value="1"/>
</dbReference>
<feature type="domain" description="CS" evidence="1">
    <location>
        <begin position="192"/>
        <end position="280"/>
    </location>
</feature>
<dbReference type="PANTHER" id="PTHR46088:SF1">
    <property type="entry name" value="TUBULIN--TYROSINE LIGASE-LIKE PROTEIN 12"/>
    <property type="match status" value="1"/>
</dbReference>
<evidence type="ECO:0000259" key="1">
    <source>
        <dbReference type="PROSITE" id="PS51203"/>
    </source>
</evidence>
<evidence type="ECO:0000313" key="2">
    <source>
        <dbReference type="EMBL" id="KAJ1912221.1"/>
    </source>
</evidence>
<keyword evidence="3" id="KW-1185">Reference proteome</keyword>
<dbReference type="OrthoDB" id="2127950at2759"/>
<dbReference type="Proteomes" id="UP001150538">
    <property type="component" value="Unassembled WGS sequence"/>
</dbReference>
<comment type="caution">
    <text evidence="2">The sequence shown here is derived from an EMBL/GenBank/DDBJ whole genome shotgun (WGS) entry which is preliminary data.</text>
</comment>
<dbReference type="Gene3D" id="1.10.8.10">
    <property type="entry name" value="DNA helicase RuvA subunit, C-terminal domain"/>
    <property type="match status" value="1"/>
</dbReference>
<dbReference type="InterPro" id="IPR027749">
    <property type="entry name" value="TTLL12"/>
</dbReference>
<dbReference type="EMBL" id="JANBPU010000366">
    <property type="protein sequence ID" value="KAJ1912221.1"/>
    <property type="molecule type" value="Genomic_DNA"/>
</dbReference>
<dbReference type="PANTHER" id="PTHR46088">
    <property type="entry name" value="TUBULIN--TYROSINE LIGASE-LIKE PROTEIN 12"/>
    <property type="match status" value="1"/>
</dbReference>
<proteinExistence type="predicted"/>
<dbReference type="InterPro" id="IPR008978">
    <property type="entry name" value="HSP20-like_chaperone"/>
</dbReference>
<organism evidence="2 3">
    <name type="scientific">Mycoemilia scoparia</name>
    <dbReference type="NCBI Taxonomy" id="417184"/>
    <lineage>
        <taxon>Eukaryota</taxon>
        <taxon>Fungi</taxon>
        <taxon>Fungi incertae sedis</taxon>
        <taxon>Zoopagomycota</taxon>
        <taxon>Kickxellomycotina</taxon>
        <taxon>Kickxellomycetes</taxon>
        <taxon>Kickxellales</taxon>
        <taxon>Kickxellaceae</taxon>
        <taxon>Mycoemilia</taxon>
    </lineage>
</organism>
<dbReference type="SUPFAM" id="SSF49764">
    <property type="entry name" value="HSP20-like chaperones"/>
    <property type="match status" value="1"/>
</dbReference>
<dbReference type="CDD" id="cd14278">
    <property type="entry name" value="UBA_NAC_like"/>
    <property type="match status" value="1"/>
</dbReference>
<dbReference type="Pfam" id="PF04969">
    <property type="entry name" value="CS"/>
    <property type="match status" value="1"/>
</dbReference>
<dbReference type="Gene3D" id="2.60.40.790">
    <property type="match status" value="1"/>
</dbReference>
<name>A0A9W7ZNE7_9FUNG</name>
<dbReference type="InterPro" id="IPR057954">
    <property type="entry name" value="SET_TTL12"/>
</dbReference>
<dbReference type="GO" id="GO:0005737">
    <property type="term" value="C:cytoplasm"/>
    <property type="evidence" value="ECO:0007669"/>
    <property type="project" value="TreeGrafter"/>
</dbReference>
<accession>A0A9W7ZNE7</accession>
<sequence length="757" mass="84824">MGSYSEFEALHKDQLVTSGVPQTLWKKLHDKLTGECFDIGSKVSLAENPDSDSAFPYRLVLTADCLKKEEDVFLIDHAWTTSLEDGVKQLESVPGLLDRVESITKTDNTKPTPLEESDDEEFDHGDVELVMSQADVSKQRANELLREHNGEVIEAILNANKQEEEENDTMAGIKKQILGQMEGDSSEDRSSWHTERYSCEQSDQEQTINVIVPMGQKPSAKDAMCTIEPTKLRLEVFGKEIIDDDLCGRVKPDDSLWTIEGQEIRITLTKASDEQWSGLTRNEVRVDPKAKKRRAEAAFSKLWRQLQAYEFARGTRENAIVRAVAWYLMDEVGSAISHGDSQNCICVPFLYVRSGGPIVPFSIVWPCADINEGDVLTRDFCPRWMSNPSIRSAYLYAINPHNPTNYIASYNKLEERLSIVAKELKDTAAPPAKSDVFVPQEAPSVYINTPSVRSDSWLKESQFYLSDKPEKADVVFQNRHDSSIAITSGLSNVHPLSTGPFSSPAAFVSFINTSVGSHPWINTQFHLPTQLPEFIGSSLLNHHSYWHVTDGTDSQIGTEKPGILTSDPSCVIRHLDIGYTIAKQYIPSALHHVEQYLIEYIVLVDQAGSLWLFNEKWASYWRTPLENGKPSHYNVIPQKMEMPLEQIYTQVKSESKDMICNAHKSILFIIKSVFAIALESVKGRSADKKFGLFKVDIGLKNASISPDGASGHPQPFLDNITSIDGQKLPDFGSLMSSVIDVLTRNDAQVTSKWTQIF</sequence>
<gene>
    <name evidence="2" type="ORF">H4219_005686</name>
</gene>
<dbReference type="Pfam" id="PF25556">
    <property type="entry name" value="SET_TTL"/>
    <property type="match status" value="2"/>
</dbReference>
<evidence type="ECO:0000313" key="3">
    <source>
        <dbReference type="Proteomes" id="UP001150538"/>
    </source>
</evidence>
<dbReference type="AlphaFoldDB" id="A0A9W7ZNE7"/>
<dbReference type="PROSITE" id="PS51203">
    <property type="entry name" value="CS"/>
    <property type="match status" value="1"/>
</dbReference>
<dbReference type="Pfam" id="PF19026">
    <property type="entry name" value="UBA_HYPK"/>
    <property type="match status" value="1"/>
</dbReference>
<dbReference type="InterPro" id="IPR044034">
    <property type="entry name" value="NAC-like_UBA"/>
</dbReference>
<protein>
    <recommendedName>
        <fullName evidence="1">CS domain-containing protein</fullName>
    </recommendedName>
</protein>